<dbReference type="AlphaFoldDB" id="A0A2A5WII9"/>
<reference evidence="1 2" key="1">
    <citation type="submission" date="2017-08" db="EMBL/GenBank/DDBJ databases">
        <title>Fine stratification of microbial communities through a metagenomic profile of the photic zone.</title>
        <authorList>
            <person name="Haro-Moreno J.M."/>
            <person name="Lopez-Perez M."/>
            <person name="De La Torre J."/>
            <person name="Picazo A."/>
            <person name="Camacho A."/>
            <person name="Rodriguez-Valera F."/>
        </authorList>
    </citation>
    <scope>NUCLEOTIDE SEQUENCE [LARGE SCALE GENOMIC DNA]</scope>
    <source>
        <strain evidence="1">MED-G24</strain>
    </source>
</reference>
<dbReference type="Proteomes" id="UP000219327">
    <property type="component" value="Unassembled WGS sequence"/>
</dbReference>
<organism evidence="1 2">
    <name type="scientific">OM182 bacterium MED-G24</name>
    <dbReference type="NCBI Taxonomy" id="1986255"/>
    <lineage>
        <taxon>Bacteria</taxon>
        <taxon>Pseudomonadati</taxon>
        <taxon>Pseudomonadota</taxon>
        <taxon>Gammaproteobacteria</taxon>
        <taxon>OMG group</taxon>
        <taxon>OM182 clade</taxon>
    </lineage>
</organism>
<evidence type="ECO:0000313" key="2">
    <source>
        <dbReference type="Proteomes" id="UP000219327"/>
    </source>
</evidence>
<evidence type="ECO:0008006" key="3">
    <source>
        <dbReference type="Google" id="ProtNLM"/>
    </source>
</evidence>
<comment type="caution">
    <text evidence="1">The sequence shown here is derived from an EMBL/GenBank/DDBJ whole genome shotgun (WGS) entry which is preliminary data.</text>
</comment>
<name>A0A2A5WII9_9GAMM</name>
<gene>
    <name evidence="1" type="ORF">CNE99_10020</name>
</gene>
<dbReference type="EMBL" id="NTKD01000072">
    <property type="protein sequence ID" value="PDH36222.1"/>
    <property type="molecule type" value="Genomic_DNA"/>
</dbReference>
<protein>
    <recommendedName>
        <fullName evidence="3">TonB C-terminal domain-containing protein</fullName>
    </recommendedName>
</protein>
<accession>A0A2A5WII9</accession>
<proteinExistence type="predicted"/>
<evidence type="ECO:0000313" key="1">
    <source>
        <dbReference type="EMBL" id="PDH36222.1"/>
    </source>
</evidence>
<sequence>MVFAFGLKDGATGLKVPTGITVVHATRLGRTKFVRAGRKALKKWAFQKDLPASVPPRYFTAIRFQMKSTDPDEPNEAEGLSL</sequence>